<reference evidence="3 6" key="2">
    <citation type="submission" date="2020-08" db="EMBL/GenBank/DDBJ databases">
        <title>Genomic Encyclopedia of Type Strains, Phase III (KMG-III): the genomes of soil and plant-associated and newly described type strains.</title>
        <authorList>
            <person name="Whitman W."/>
        </authorList>
    </citation>
    <scope>NUCLEOTIDE SEQUENCE [LARGE SCALE GENOMIC DNA]</scope>
    <source>
        <strain evidence="3 6">CECT 3146</strain>
    </source>
</reference>
<dbReference type="PANTHER" id="PTHR33886">
    <property type="entry name" value="UNSATURATED RHAMNOGALACTURONAN HYDROLASE (EUROFUNG)"/>
    <property type="match status" value="1"/>
</dbReference>
<dbReference type="RefSeq" id="WP_150513860.1">
    <property type="nucleotide sequence ID" value="NZ_BMSQ01000002.1"/>
</dbReference>
<feature type="signal peptide" evidence="2">
    <location>
        <begin position="1"/>
        <end position="27"/>
    </location>
</feature>
<organism evidence="4 5">
    <name type="scientific">Streptomyces spectabilis</name>
    <dbReference type="NCBI Taxonomy" id="68270"/>
    <lineage>
        <taxon>Bacteria</taxon>
        <taxon>Bacillati</taxon>
        <taxon>Actinomycetota</taxon>
        <taxon>Actinomycetes</taxon>
        <taxon>Kitasatosporales</taxon>
        <taxon>Streptomycetaceae</taxon>
        <taxon>Streptomyces</taxon>
    </lineage>
</organism>
<dbReference type="Gene3D" id="1.50.10.10">
    <property type="match status" value="1"/>
</dbReference>
<dbReference type="SUPFAM" id="SSF48208">
    <property type="entry name" value="Six-hairpin glycosidases"/>
    <property type="match status" value="1"/>
</dbReference>
<dbReference type="EC" id="3.2.1.172" evidence="3"/>
<dbReference type="Pfam" id="PF07470">
    <property type="entry name" value="Glyco_hydro_88"/>
    <property type="match status" value="1"/>
</dbReference>
<name>A0A5P2XET2_STRST</name>
<evidence type="ECO:0000256" key="2">
    <source>
        <dbReference type="SAM" id="SignalP"/>
    </source>
</evidence>
<dbReference type="PANTHER" id="PTHR33886:SF8">
    <property type="entry name" value="UNSATURATED RHAMNOGALACTURONAN HYDROLASE (EUROFUNG)"/>
    <property type="match status" value="1"/>
</dbReference>
<dbReference type="InterPro" id="IPR012341">
    <property type="entry name" value="6hp_glycosidase-like_sf"/>
</dbReference>
<evidence type="ECO:0000313" key="5">
    <source>
        <dbReference type="Proteomes" id="UP000326505"/>
    </source>
</evidence>
<keyword evidence="1 4" id="KW-0378">Hydrolase</keyword>
<keyword evidence="6" id="KW-1185">Reference proteome</keyword>
<proteinExistence type="predicted"/>
<dbReference type="GO" id="GO:0102211">
    <property type="term" value="F:unsaturated rhamnogalacturonyl hydrolase activity"/>
    <property type="evidence" value="ECO:0007669"/>
    <property type="project" value="UniProtKB-EC"/>
</dbReference>
<dbReference type="OrthoDB" id="6381507at2"/>
<accession>A0A5P2XET2</accession>
<dbReference type="InterPro" id="IPR008928">
    <property type="entry name" value="6-hairpin_glycosidase_sf"/>
</dbReference>
<protein>
    <submittedName>
        <fullName evidence="4">Glycoside hydrolase family 88 protein</fullName>
    </submittedName>
    <submittedName>
        <fullName evidence="3">Unsaturated rhamnogalacturonyl hydrolase</fullName>
        <ecNumber evidence="3">3.2.1.172</ecNumber>
    </submittedName>
</protein>
<sequence length="396" mass="43763">MKRPGISVAACALALAGLVGLAPAAPAAPSTAPAAAPGARAGAEDWSAALVESTMTRHTPASIGGWSYPVGLYLYGQYRTYLRTGDERYLTYVKQYVDRFVDQDGNTAQKYNSLDSMQAGRLLVALHHETGEDRYRIAARKIRDRLRTYPRTADGGFWHADTASRAHQLWSDGVYMVTPFLVEYGAEFDDEAYTDREAVEQLTTYARRLQADNGLFQHAFDASRTAVWADKETGRAPEQWCRAIGWYAMAAVDVLDATPKDRPGRDRLVGVVRKLAAGIARTQDPATGRWFQVVDKGAREGNWTETSCSSMFTYALSRAAEKGYVSAAYREVARRGHRGVLERISRGADGLTDLTGISIGTNVGDYAFYVARPRQTNDFHGLGAFLLMHEQLRKQR</sequence>
<dbReference type="AlphaFoldDB" id="A0A5P2XET2"/>
<dbReference type="GO" id="GO:0005975">
    <property type="term" value="P:carbohydrate metabolic process"/>
    <property type="evidence" value="ECO:0007669"/>
    <property type="project" value="InterPro"/>
</dbReference>
<dbReference type="InterPro" id="IPR052043">
    <property type="entry name" value="PolySaccharide_Degr_Enz"/>
</dbReference>
<evidence type="ECO:0000313" key="4">
    <source>
        <dbReference type="EMBL" id="QEV63001.1"/>
    </source>
</evidence>
<dbReference type="Proteomes" id="UP000549009">
    <property type="component" value="Unassembled WGS sequence"/>
</dbReference>
<gene>
    <name evidence="4" type="ORF">CP982_33405</name>
    <name evidence="3" type="ORF">FHS40_006184</name>
</gene>
<keyword evidence="2" id="KW-0732">Signal</keyword>
<dbReference type="EMBL" id="CP023690">
    <property type="protein sequence ID" value="QEV63001.1"/>
    <property type="molecule type" value="Genomic_DNA"/>
</dbReference>
<dbReference type="EMBL" id="JACHJD010000012">
    <property type="protein sequence ID" value="MBB5107068.1"/>
    <property type="molecule type" value="Genomic_DNA"/>
</dbReference>
<evidence type="ECO:0000313" key="6">
    <source>
        <dbReference type="Proteomes" id="UP000549009"/>
    </source>
</evidence>
<evidence type="ECO:0000256" key="1">
    <source>
        <dbReference type="ARBA" id="ARBA00022801"/>
    </source>
</evidence>
<feature type="chain" id="PRO_5044623300" evidence="2">
    <location>
        <begin position="28"/>
        <end position="396"/>
    </location>
</feature>
<reference evidence="4 5" key="1">
    <citation type="submission" date="2017-09" db="EMBL/GenBank/DDBJ databases">
        <authorList>
            <person name="Lee N."/>
            <person name="Cho B.-K."/>
        </authorList>
    </citation>
    <scope>NUCLEOTIDE SEQUENCE [LARGE SCALE GENOMIC DNA]</scope>
    <source>
        <strain evidence="4 5">ATCC 27465</strain>
    </source>
</reference>
<dbReference type="InterPro" id="IPR010905">
    <property type="entry name" value="Glyco_hydro_88"/>
</dbReference>
<dbReference type="KEGG" id="sspb:CP982_33405"/>
<keyword evidence="3" id="KW-0326">Glycosidase</keyword>
<evidence type="ECO:0000313" key="3">
    <source>
        <dbReference type="EMBL" id="MBB5107068.1"/>
    </source>
</evidence>
<dbReference type="Proteomes" id="UP000326505">
    <property type="component" value="Chromosome"/>
</dbReference>